<evidence type="ECO:0000313" key="2">
    <source>
        <dbReference type="EMBL" id="SKB51172.1"/>
    </source>
</evidence>
<protein>
    <submittedName>
        <fullName evidence="2">Uncharacterized conserved protein YdeI, YjbR/CyaY-like superfamily, DUF1801 family</fullName>
    </submittedName>
</protein>
<accession>A0A1T5BUX7</accession>
<organism evidence="2 3">
    <name type="scientific">Sphingopyxis flava</name>
    <dbReference type="NCBI Taxonomy" id="1507287"/>
    <lineage>
        <taxon>Bacteria</taxon>
        <taxon>Pseudomonadati</taxon>
        <taxon>Pseudomonadota</taxon>
        <taxon>Alphaproteobacteria</taxon>
        <taxon>Sphingomonadales</taxon>
        <taxon>Sphingomonadaceae</taxon>
        <taxon>Sphingopyxis</taxon>
    </lineage>
</organism>
<dbReference type="EMBL" id="FUYP01000007">
    <property type="protein sequence ID" value="SKB51172.1"/>
    <property type="molecule type" value="Genomic_DNA"/>
</dbReference>
<reference evidence="3" key="1">
    <citation type="submission" date="2017-02" db="EMBL/GenBank/DDBJ databases">
        <authorList>
            <person name="Varghese N."/>
            <person name="Submissions S."/>
        </authorList>
    </citation>
    <scope>NUCLEOTIDE SEQUENCE [LARGE SCALE GENOMIC DNA]</scope>
    <source>
        <strain evidence="3">R11H</strain>
    </source>
</reference>
<gene>
    <name evidence="2" type="ORF">SAMN06295937_1007170</name>
</gene>
<dbReference type="Pfam" id="PF08818">
    <property type="entry name" value="DUF1801"/>
    <property type="match status" value="1"/>
</dbReference>
<proteinExistence type="predicted"/>
<dbReference type="Gene3D" id="3.90.1150.200">
    <property type="match status" value="1"/>
</dbReference>
<dbReference type="AlphaFoldDB" id="A0A1T5BUX7"/>
<dbReference type="InterPro" id="IPR014922">
    <property type="entry name" value="YdhG-like"/>
</dbReference>
<dbReference type="SUPFAM" id="SSF159888">
    <property type="entry name" value="YdhG-like"/>
    <property type="match status" value="1"/>
</dbReference>
<keyword evidence="3" id="KW-1185">Reference proteome</keyword>
<dbReference type="RefSeq" id="WP_079638165.1">
    <property type="nucleotide sequence ID" value="NZ_FUYP01000007.1"/>
</dbReference>
<evidence type="ECO:0000313" key="3">
    <source>
        <dbReference type="Proteomes" id="UP000190044"/>
    </source>
</evidence>
<name>A0A1T5BUX7_9SPHN</name>
<dbReference type="Pfam" id="PF13376">
    <property type="entry name" value="OmdA"/>
    <property type="match status" value="1"/>
</dbReference>
<evidence type="ECO:0000259" key="1">
    <source>
        <dbReference type="Pfam" id="PF08818"/>
    </source>
</evidence>
<feature type="domain" description="YdhG-like" evidence="1">
    <location>
        <begin position="22"/>
        <end position="113"/>
    </location>
</feature>
<dbReference type="Proteomes" id="UP000190044">
    <property type="component" value="Unassembled WGS sequence"/>
</dbReference>
<sequence length="200" mass="21857">MTSGGRDPRVDAYIAKAEPFARAILTHVRALVHAHAPRAEETLKWGVPHFVLGEQNLAAMAAFKSHASFGFWRDEEVTGAARKEGAMGSFGRLASLADLPDDEVLAAMIAKAVALAAGGQPKRARSAPKAALDLPQDLGAALKAHAAAAAHWDAFSPGKRRDYIEWVLEAKREETRARRIETIVQQVAEGKDRNWKYRNR</sequence>
<dbReference type="OrthoDB" id="214150at2"/>